<dbReference type="EMBL" id="UOEI01000451">
    <property type="protein sequence ID" value="VAW06067.1"/>
    <property type="molecule type" value="Genomic_DNA"/>
</dbReference>
<sequence>MAQERSDLVGGSTMYDVNQRARGPTDIDLTVRAYRPDGDRHSYGVALDALDSGRAMWPRSEFDPGHFTASGFVASPDGKAVLLIHHGKLDRWLQPGGHIEACDALVEDAVRREVFEETGVGDLQRLGSSLVRIDAHIIPERGSEPEHTHIDLAMGFIAPSDAIGPLDEVKDARWVRFEDLDAYDVDTGVLGGVDALRRLLAG</sequence>
<dbReference type="PANTHER" id="PTHR43736:SF1">
    <property type="entry name" value="DIHYDRONEOPTERIN TRIPHOSPHATE DIPHOSPHATASE"/>
    <property type="match status" value="1"/>
</dbReference>
<feature type="domain" description="Nudix hydrolase" evidence="1">
    <location>
        <begin position="64"/>
        <end position="198"/>
    </location>
</feature>
<evidence type="ECO:0000259" key="1">
    <source>
        <dbReference type="PROSITE" id="PS51462"/>
    </source>
</evidence>
<dbReference type="AlphaFoldDB" id="A0A3B0SYA3"/>
<dbReference type="InterPro" id="IPR015797">
    <property type="entry name" value="NUDIX_hydrolase-like_dom_sf"/>
</dbReference>
<dbReference type="PANTHER" id="PTHR43736">
    <property type="entry name" value="ADP-RIBOSE PYROPHOSPHATASE"/>
    <property type="match status" value="1"/>
</dbReference>
<organism evidence="2">
    <name type="scientific">hydrothermal vent metagenome</name>
    <dbReference type="NCBI Taxonomy" id="652676"/>
    <lineage>
        <taxon>unclassified sequences</taxon>
        <taxon>metagenomes</taxon>
        <taxon>ecological metagenomes</taxon>
    </lineage>
</organism>
<dbReference type="PROSITE" id="PS51462">
    <property type="entry name" value="NUDIX"/>
    <property type="match status" value="1"/>
</dbReference>
<evidence type="ECO:0000313" key="2">
    <source>
        <dbReference type="EMBL" id="VAW06067.1"/>
    </source>
</evidence>
<dbReference type="Gene3D" id="3.90.79.10">
    <property type="entry name" value="Nucleoside Triphosphate Pyrophosphohydrolase"/>
    <property type="match status" value="1"/>
</dbReference>
<name>A0A3B0SYA3_9ZZZZ</name>
<reference evidence="2" key="1">
    <citation type="submission" date="2018-06" db="EMBL/GenBank/DDBJ databases">
        <authorList>
            <person name="Zhirakovskaya E."/>
        </authorList>
    </citation>
    <scope>NUCLEOTIDE SEQUENCE</scope>
</reference>
<dbReference type="Pfam" id="PF00293">
    <property type="entry name" value="NUDIX"/>
    <property type="match status" value="1"/>
</dbReference>
<dbReference type="InterPro" id="IPR000086">
    <property type="entry name" value="NUDIX_hydrolase_dom"/>
</dbReference>
<proteinExistence type="predicted"/>
<dbReference type="SUPFAM" id="SSF55811">
    <property type="entry name" value="Nudix"/>
    <property type="match status" value="1"/>
</dbReference>
<dbReference type="CDD" id="cd03674">
    <property type="entry name" value="NUDIX_Hydrolase"/>
    <property type="match status" value="1"/>
</dbReference>
<gene>
    <name evidence="2" type="ORF">MNBD_ACTINO01-1136</name>
</gene>
<accession>A0A3B0SYA3</accession>
<protein>
    <recommendedName>
        <fullName evidence="1">Nudix hydrolase domain-containing protein</fullName>
    </recommendedName>
</protein>